<feature type="transmembrane region" description="Helical" evidence="2">
    <location>
        <begin position="40"/>
        <end position="58"/>
    </location>
</feature>
<protein>
    <submittedName>
        <fullName evidence="3">Uncharacterized protein</fullName>
    </submittedName>
</protein>
<dbReference type="Proteomes" id="UP000654345">
    <property type="component" value="Unassembled WGS sequence"/>
</dbReference>
<keyword evidence="4" id="KW-1185">Reference proteome</keyword>
<feature type="transmembrane region" description="Helical" evidence="2">
    <location>
        <begin position="112"/>
        <end position="131"/>
    </location>
</feature>
<evidence type="ECO:0000256" key="1">
    <source>
        <dbReference type="SAM" id="MobiDB-lite"/>
    </source>
</evidence>
<evidence type="ECO:0000313" key="4">
    <source>
        <dbReference type="Proteomes" id="UP000654345"/>
    </source>
</evidence>
<sequence>MFNFKAAWDALRSQPQTPAVNTGQTTPPQPDQHDAVKSTFVNWTATLVPFALGILLAISNGYFFAGFHDFSLTDVSTFIAWGSGFAIEAATLAAIFNASLRLKAGDKKGFRASLAVGLALAFISFTAQYVFLQMSLANGSLVVNDSAVDKMPLFSMLVGVNGFQGHDILFLIRSSAYHVAEFSCTFLIASKGMTHEKKLEHQRRNFEYSMAEAQQQMVLDFMKNINENLTQMMSSQQRLMNQQFVQVTEHIERPVPRIEPVTQITAEIDARQIAAALDEQSKKAKALWTPQPQPESQNQGPANE</sequence>
<evidence type="ECO:0000313" key="3">
    <source>
        <dbReference type="EMBL" id="GHO55511.1"/>
    </source>
</evidence>
<feature type="region of interest" description="Disordered" evidence="1">
    <location>
        <begin position="280"/>
        <end position="304"/>
    </location>
</feature>
<dbReference type="RefSeq" id="WP_201372088.1">
    <property type="nucleotide sequence ID" value="NZ_BNJG01000001.1"/>
</dbReference>
<accession>A0ABQ3US06</accession>
<evidence type="ECO:0000256" key="2">
    <source>
        <dbReference type="SAM" id="Phobius"/>
    </source>
</evidence>
<name>A0ABQ3US06_9CHLR</name>
<keyword evidence="2" id="KW-0472">Membrane</keyword>
<keyword evidence="2" id="KW-0812">Transmembrane</keyword>
<feature type="compositionally biased region" description="Polar residues" evidence="1">
    <location>
        <begin position="294"/>
        <end position="304"/>
    </location>
</feature>
<organism evidence="3 4">
    <name type="scientific">Ktedonobacter robiniae</name>
    <dbReference type="NCBI Taxonomy" id="2778365"/>
    <lineage>
        <taxon>Bacteria</taxon>
        <taxon>Bacillati</taxon>
        <taxon>Chloroflexota</taxon>
        <taxon>Ktedonobacteria</taxon>
        <taxon>Ktedonobacterales</taxon>
        <taxon>Ktedonobacteraceae</taxon>
        <taxon>Ktedonobacter</taxon>
    </lineage>
</organism>
<feature type="transmembrane region" description="Helical" evidence="2">
    <location>
        <begin position="78"/>
        <end position="100"/>
    </location>
</feature>
<reference evidence="3 4" key="1">
    <citation type="journal article" date="2021" name="Int. J. Syst. Evol. Microbiol.">
        <title>Reticulibacter mediterranei gen. nov., sp. nov., within the new family Reticulibacteraceae fam. nov., and Ktedonospora formicarum gen. nov., sp. nov., Ktedonobacter robiniae sp. nov., Dictyobacter formicarum sp. nov. and Dictyobacter arantiisoli sp. nov., belonging to the class Ktedonobacteria.</title>
        <authorList>
            <person name="Yabe S."/>
            <person name="Zheng Y."/>
            <person name="Wang C.M."/>
            <person name="Sakai Y."/>
            <person name="Abe K."/>
            <person name="Yokota A."/>
            <person name="Donadio S."/>
            <person name="Cavaletti L."/>
            <person name="Monciardini P."/>
        </authorList>
    </citation>
    <scope>NUCLEOTIDE SEQUENCE [LARGE SCALE GENOMIC DNA]</scope>
    <source>
        <strain evidence="3 4">SOSP1-30</strain>
    </source>
</reference>
<keyword evidence="2" id="KW-1133">Transmembrane helix</keyword>
<gene>
    <name evidence="3" type="ORF">KSB_39860</name>
</gene>
<dbReference type="EMBL" id="BNJG01000001">
    <property type="protein sequence ID" value="GHO55511.1"/>
    <property type="molecule type" value="Genomic_DNA"/>
</dbReference>
<proteinExistence type="predicted"/>
<comment type="caution">
    <text evidence="3">The sequence shown here is derived from an EMBL/GenBank/DDBJ whole genome shotgun (WGS) entry which is preliminary data.</text>
</comment>